<proteinExistence type="predicted"/>
<dbReference type="AlphaFoldDB" id="A1ZBZ6"/>
<sequence length="38" mass="4438">MINVGIQAISQNPSSKPFLFKYKHILKTFFQYIHTIAL</sequence>
<reference evidence="1 2" key="1">
    <citation type="submission" date="2007-01" db="EMBL/GenBank/DDBJ databases">
        <authorList>
            <person name="Haygood M."/>
            <person name="Podell S."/>
            <person name="Anderson C."/>
            <person name="Hopkinson B."/>
            <person name="Roe K."/>
            <person name="Barbeau K."/>
            <person name="Gaasterland T."/>
            <person name="Ferriera S."/>
            <person name="Johnson J."/>
            <person name="Kravitz S."/>
            <person name="Beeson K."/>
            <person name="Sutton G."/>
            <person name="Rogers Y.-H."/>
            <person name="Friedman R."/>
            <person name="Frazier M."/>
            <person name="Venter J.C."/>
        </authorList>
    </citation>
    <scope>NUCLEOTIDE SEQUENCE [LARGE SCALE GENOMIC DNA]</scope>
    <source>
        <strain evidence="1 2">ATCC 23134</strain>
    </source>
</reference>
<name>A1ZBZ6_MICM2</name>
<comment type="caution">
    <text evidence="1">The sequence shown here is derived from an EMBL/GenBank/DDBJ whole genome shotgun (WGS) entry which is preliminary data.</text>
</comment>
<protein>
    <submittedName>
        <fullName evidence="1">Uncharacterized protein</fullName>
    </submittedName>
</protein>
<keyword evidence="2" id="KW-1185">Reference proteome</keyword>
<dbReference type="EMBL" id="AAWS01000001">
    <property type="protein sequence ID" value="EAY31798.1"/>
    <property type="molecule type" value="Genomic_DNA"/>
</dbReference>
<evidence type="ECO:0000313" key="1">
    <source>
        <dbReference type="EMBL" id="EAY31798.1"/>
    </source>
</evidence>
<organism evidence="1 2">
    <name type="scientific">Microscilla marina ATCC 23134</name>
    <dbReference type="NCBI Taxonomy" id="313606"/>
    <lineage>
        <taxon>Bacteria</taxon>
        <taxon>Pseudomonadati</taxon>
        <taxon>Bacteroidota</taxon>
        <taxon>Cytophagia</taxon>
        <taxon>Cytophagales</taxon>
        <taxon>Microscillaceae</taxon>
        <taxon>Microscilla</taxon>
    </lineage>
</organism>
<gene>
    <name evidence="1" type="ORF">M23134_01827</name>
</gene>
<dbReference type="Proteomes" id="UP000004095">
    <property type="component" value="Unassembled WGS sequence"/>
</dbReference>
<accession>A1ZBZ6</accession>
<evidence type="ECO:0000313" key="2">
    <source>
        <dbReference type="Proteomes" id="UP000004095"/>
    </source>
</evidence>